<evidence type="ECO:0000313" key="1">
    <source>
        <dbReference type="EMBL" id="EWH09393.1"/>
    </source>
</evidence>
<protein>
    <submittedName>
        <fullName evidence="1">Uncharacterized protein</fullName>
    </submittedName>
</protein>
<dbReference type="RefSeq" id="WP_035015193.1">
    <property type="nucleotide sequence ID" value="NZ_ARZY01000024.1"/>
</dbReference>
<dbReference type="OrthoDB" id="489708at2"/>
<gene>
    <name evidence="1" type="ORF">DS2_12694</name>
</gene>
<organism evidence="1 2">
    <name type="scientific">Catenovulum agarivorans DS-2</name>
    <dbReference type="NCBI Taxonomy" id="1328313"/>
    <lineage>
        <taxon>Bacteria</taxon>
        <taxon>Pseudomonadati</taxon>
        <taxon>Pseudomonadota</taxon>
        <taxon>Gammaproteobacteria</taxon>
        <taxon>Alteromonadales</taxon>
        <taxon>Alteromonadaceae</taxon>
        <taxon>Catenovulum</taxon>
    </lineage>
</organism>
<dbReference type="Proteomes" id="UP000019276">
    <property type="component" value="Unassembled WGS sequence"/>
</dbReference>
<dbReference type="EMBL" id="ARZY01000024">
    <property type="protein sequence ID" value="EWH09393.1"/>
    <property type="molecule type" value="Genomic_DNA"/>
</dbReference>
<evidence type="ECO:0000313" key="2">
    <source>
        <dbReference type="Proteomes" id="UP000019276"/>
    </source>
</evidence>
<name>W7QNB3_9ALTE</name>
<accession>W7QNB3</accession>
<proteinExistence type="predicted"/>
<reference evidence="1 2" key="1">
    <citation type="journal article" date="2014" name="Genome Announc.">
        <title>Draft Genome Sequence of the Agar-Degrading Bacterium Catenovulum sp. Strain DS-2, Isolated from Intestines of Haliotis diversicolor.</title>
        <authorList>
            <person name="Shan D."/>
            <person name="Li X."/>
            <person name="Gu Z."/>
            <person name="Wei G."/>
            <person name="Gao Z."/>
            <person name="Shao Z."/>
        </authorList>
    </citation>
    <scope>NUCLEOTIDE SEQUENCE [LARGE SCALE GENOMIC DNA]</scope>
    <source>
        <strain evidence="1 2">DS-2</strain>
    </source>
</reference>
<sequence length="64" mass="7072">MKKLAIKPSTLTANAKSYNERLGGDKSVKASDKTRALLQSDFIGCGKAESDLSENFKFMLFKNK</sequence>
<dbReference type="STRING" id="1328313.DS2_12694"/>
<comment type="caution">
    <text evidence="1">The sequence shown here is derived from an EMBL/GenBank/DDBJ whole genome shotgun (WGS) entry which is preliminary data.</text>
</comment>
<keyword evidence="2" id="KW-1185">Reference proteome</keyword>
<dbReference type="AlphaFoldDB" id="W7QNB3"/>